<evidence type="ECO:0000256" key="1">
    <source>
        <dbReference type="SAM" id="MobiDB-lite"/>
    </source>
</evidence>
<evidence type="ECO:0000313" key="2">
    <source>
        <dbReference type="EMBL" id="CEF88980.1"/>
    </source>
</evidence>
<protein>
    <submittedName>
        <fullName evidence="2">Uncharacterized protein</fullName>
    </submittedName>
</protein>
<gene>
    <name evidence="2" type="primary">ORF50</name>
</gene>
<sequence>MTQERNKGGRPTNAELEARGIIQTDLKAGLRLLKKSFAENIRFLQEQSDNPEVSLQMRIKLKKELSDMFVAYYKADIALKKELAKGTESGDNENTEEDKTPGVVLAF</sequence>
<proteinExistence type="predicted"/>
<name>A0A0A1IV53_9CAUD</name>
<dbReference type="Proteomes" id="UP000030231">
    <property type="component" value="Genome"/>
</dbReference>
<organism evidence="2 3">
    <name type="scientific">Pseudomonas phage vB_PaeM_C2-10_Ab02</name>
    <dbReference type="NCBI Taxonomy" id="1548900"/>
    <lineage>
        <taxon>Viruses</taxon>
        <taxon>Duplodnaviria</taxon>
        <taxon>Heunggongvirae</taxon>
        <taxon>Uroviricota</taxon>
        <taxon>Caudoviricetes</taxon>
        <taxon>Vandenendeviridae</taxon>
        <taxon>Skurskavirinae</taxon>
        <taxon>Pakpunavirus</taxon>
        <taxon>Pakpunavirus CAb02</taxon>
    </lineage>
</organism>
<dbReference type="KEGG" id="vg:40100325"/>
<keyword evidence="3" id="KW-1185">Reference proteome</keyword>
<reference evidence="2 3" key="1">
    <citation type="journal article" date="2015" name="PLoS ONE">
        <title>Investigation of a Large Collection of Pseudomonas aeruginosa Bacteriophages Collected from a Single Environmental Source in Abidjan, Cote d'Ivoire.</title>
        <authorList>
            <person name="Essoh C."/>
            <person name="Latino L."/>
            <person name="Midoux C."/>
            <person name="Blouin Y."/>
            <person name="Loukou G."/>
            <person name="Nguetta S.P."/>
            <person name="Lathro S."/>
            <person name="Cablanmian A."/>
            <person name="Kouassi A.K."/>
            <person name="Vergnaud G."/>
            <person name="Pourcel C."/>
        </authorList>
    </citation>
    <scope>NUCLEOTIDE SEQUENCE [LARGE SCALE GENOMIC DNA]</scope>
    <source>
        <strain evidence="2">Ab02</strain>
    </source>
</reference>
<accession>A0A0A1IV53</accession>
<feature type="region of interest" description="Disordered" evidence="1">
    <location>
        <begin position="84"/>
        <end position="107"/>
    </location>
</feature>
<evidence type="ECO:0000313" key="3">
    <source>
        <dbReference type="Proteomes" id="UP000030231"/>
    </source>
</evidence>
<dbReference type="GeneID" id="40100325"/>
<dbReference type="RefSeq" id="YP_009623457.1">
    <property type="nucleotide sequence ID" value="NC_042113.1"/>
</dbReference>
<dbReference type="EMBL" id="LN610572">
    <property type="protein sequence ID" value="CEF88980.1"/>
    <property type="molecule type" value="Genomic_DNA"/>
</dbReference>